<comment type="similarity">
    <text evidence="1">Belongs to the ros/MucR family.</text>
</comment>
<dbReference type="Proteomes" id="UP001271780">
    <property type="component" value="Unassembled WGS sequence"/>
</dbReference>
<dbReference type="Gene3D" id="1.10.10.1550">
    <property type="entry name" value="ROS/MUCR transcriptional regulator protein"/>
    <property type="match status" value="1"/>
</dbReference>
<feature type="region of interest" description="Disordered" evidence="2">
    <location>
        <begin position="130"/>
        <end position="151"/>
    </location>
</feature>
<organism evidence="3 4">
    <name type="scientific">Mesorhizobium dulcispinae</name>
    <dbReference type="NCBI Taxonomy" id="3072316"/>
    <lineage>
        <taxon>Bacteria</taxon>
        <taxon>Pseudomonadati</taxon>
        <taxon>Pseudomonadota</taxon>
        <taxon>Alphaproteobacteria</taxon>
        <taxon>Hyphomicrobiales</taxon>
        <taxon>Phyllobacteriaceae</taxon>
        <taxon>Mesorhizobium</taxon>
    </lineage>
</organism>
<comment type="caution">
    <text evidence="3">The sequence shown here is derived from an EMBL/GenBank/DDBJ whole genome shotgun (WGS) entry which is preliminary data.</text>
</comment>
<reference evidence="3 4" key="1">
    <citation type="submission" date="2023-08" db="EMBL/GenBank/DDBJ databases">
        <title>Implementing the SeqCode for naming new Mesorhizobium species isolated from Vachellia karroo root nodules.</title>
        <authorList>
            <person name="Van Lill M."/>
        </authorList>
    </citation>
    <scope>NUCLEOTIDE SEQUENCE [LARGE SCALE GENOMIC DNA]</scope>
    <source>
        <strain evidence="3 4">VK23A</strain>
    </source>
</reference>
<evidence type="ECO:0000313" key="4">
    <source>
        <dbReference type="Proteomes" id="UP001271780"/>
    </source>
</evidence>
<dbReference type="InterPro" id="IPR041920">
    <property type="entry name" value="ROS/MUCR_sf"/>
</dbReference>
<evidence type="ECO:0000313" key="3">
    <source>
        <dbReference type="EMBL" id="MDX8475388.1"/>
    </source>
</evidence>
<proteinExistence type="inferred from homology"/>
<gene>
    <name evidence="3" type="ORF">RFM27_25165</name>
</gene>
<sequence length="151" mass="16196">MEGVNNALATEKPMIELTVGIVAAYIQKNAVPVSTLPDLIAIVNSALSNIGQPSPISEPAPKPAVNPKRSVFRDYIISLEDGKKYKSLKRHLATSHGLTPDEYRAKWGLAKNYPMVAPSYSATQSALAKSLGLGRKPASTKKLATKRKAKA</sequence>
<keyword evidence="4" id="KW-1185">Reference proteome</keyword>
<name>A0ABU4XN39_9HYPH</name>
<evidence type="ECO:0000256" key="1">
    <source>
        <dbReference type="ARBA" id="ARBA00007031"/>
    </source>
</evidence>
<dbReference type="InterPro" id="IPR008807">
    <property type="entry name" value="ROS_MUCR"/>
</dbReference>
<protein>
    <submittedName>
        <fullName evidence="3">MucR family transcriptional regulator</fullName>
    </submittedName>
</protein>
<evidence type="ECO:0000256" key="2">
    <source>
        <dbReference type="SAM" id="MobiDB-lite"/>
    </source>
</evidence>
<dbReference type="Pfam" id="PF05443">
    <property type="entry name" value="ROS_MUCR"/>
    <property type="match status" value="1"/>
</dbReference>
<accession>A0ABU4XN39</accession>
<dbReference type="EMBL" id="JAVIIZ010000019">
    <property type="protein sequence ID" value="MDX8475388.1"/>
    <property type="molecule type" value="Genomic_DNA"/>
</dbReference>